<evidence type="ECO:0000256" key="1">
    <source>
        <dbReference type="ARBA" id="ARBA00004050"/>
    </source>
</evidence>
<dbReference type="GO" id="GO:0016020">
    <property type="term" value="C:membrane"/>
    <property type="evidence" value="ECO:0007669"/>
    <property type="project" value="UniProtKB-SubCell"/>
</dbReference>
<evidence type="ECO:0000256" key="5">
    <source>
        <dbReference type="ARBA" id="ARBA00022617"/>
    </source>
</evidence>
<dbReference type="SUPFAM" id="SSF81343">
    <property type="entry name" value="Fumarate reductase respiratory complex transmembrane subunits"/>
    <property type="match status" value="1"/>
</dbReference>
<dbReference type="NCBIfam" id="TIGR02970">
    <property type="entry name" value="succ_dehyd_cytB"/>
    <property type="match status" value="1"/>
</dbReference>
<keyword evidence="9 12" id="KW-0408">Iron</keyword>
<dbReference type="EMBL" id="FOIZ01000001">
    <property type="protein sequence ID" value="SEV88385.1"/>
    <property type="molecule type" value="Genomic_DNA"/>
</dbReference>
<evidence type="ECO:0000256" key="10">
    <source>
        <dbReference type="ARBA" id="ARBA00023136"/>
    </source>
</evidence>
<comment type="subcellular location">
    <subcellularLocation>
        <location evidence="2">Membrane</location>
    </subcellularLocation>
</comment>
<evidence type="ECO:0000256" key="4">
    <source>
        <dbReference type="ARBA" id="ARBA00020076"/>
    </source>
</evidence>
<dbReference type="InterPro" id="IPR000701">
    <property type="entry name" value="SuccDH_FuR_B_TM-su"/>
</dbReference>
<dbReference type="GO" id="GO:0009055">
    <property type="term" value="F:electron transfer activity"/>
    <property type="evidence" value="ECO:0007669"/>
    <property type="project" value="InterPro"/>
</dbReference>
<keyword evidence="5 12" id="KW-0349">Heme</keyword>
<gene>
    <name evidence="14" type="ORF">SAMN04488515_0051</name>
</gene>
<sequence length="117" mass="12651">MKATAGITARAHPLWLAHILHRLSGIGLALFLPLHLWVLSLAITSPARLDGFLSLTESGVIKLAEFGLVFLLAVHMFGGLRLMALEWLPWSSPQKTLAALATAVSFLIATLFLLKAI</sequence>
<feature type="transmembrane region" description="Helical" evidence="13">
    <location>
        <begin position="23"/>
        <end position="43"/>
    </location>
</feature>
<evidence type="ECO:0000256" key="3">
    <source>
        <dbReference type="ARBA" id="ARBA00007244"/>
    </source>
</evidence>
<comment type="cofactor">
    <cofactor evidence="12">
        <name>heme</name>
        <dbReference type="ChEBI" id="CHEBI:30413"/>
    </cofactor>
    <text evidence="12">The heme is bound between the two transmembrane subunits.</text>
</comment>
<dbReference type="PIRSF" id="PIRSF000178">
    <property type="entry name" value="SDH_cyt_b560"/>
    <property type="match status" value="1"/>
</dbReference>
<evidence type="ECO:0000256" key="6">
    <source>
        <dbReference type="ARBA" id="ARBA00022692"/>
    </source>
</evidence>
<feature type="transmembrane region" description="Helical" evidence="13">
    <location>
        <begin position="63"/>
        <end position="84"/>
    </location>
</feature>
<keyword evidence="6 13" id="KW-0812">Transmembrane</keyword>
<dbReference type="GO" id="GO:0046872">
    <property type="term" value="F:metal ion binding"/>
    <property type="evidence" value="ECO:0007669"/>
    <property type="project" value="UniProtKB-KW"/>
</dbReference>
<dbReference type="InterPro" id="IPR039023">
    <property type="entry name" value="SdhC_prok"/>
</dbReference>
<accession>A0A1I0MJ82</accession>
<dbReference type="Pfam" id="PF01127">
    <property type="entry name" value="Sdh_cyt"/>
    <property type="match status" value="1"/>
</dbReference>
<dbReference type="Proteomes" id="UP000199167">
    <property type="component" value="Unassembled WGS sequence"/>
</dbReference>
<comment type="subunit">
    <text evidence="11">Part of an enzyme complex containing four subunits: a flavoprotein, an iron-sulfur protein, plus two membrane-anchoring proteins, SdhC and SdhD. The complex can form homotrimers.</text>
</comment>
<comment type="function">
    <text evidence="1">Membrane-anchoring subunit of succinate dehydrogenase (SDH).</text>
</comment>
<comment type="similarity">
    <text evidence="3">Belongs to the cytochrome b560 family.</text>
</comment>
<dbReference type="PANTHER" id="PTHR41910:SF1">
    <property type="entry name" value="SUCCINATE DEHYDROGENASE HYDROPHOBIC MEMBRANE ANCHOR SUBUNIT"/>
    <property type="match status" value="1"/>
</dbReference>
<dbReference type="PANTHER" id="PTHR41910">
    <property type="entry name" value="SUCCINATE DEHYDROGENASE 2 MEMBRANE SUBUNIT SDHC"/>
    <property type="match status" value="1"/>
</dbReference>
<keyword evidence="15" id="KW-1185">Reference proteome</keyword>
<feature type="transmembrane region" description="Helical" evidence="13">
    <location>
        <begin position="96"/>
        <end position="114"/>
    </location>
</feature>
<dbReference type="GO" id="GO:0006099">
    <property type="term" value="P:tricarboxylic acid cycle"/>
    <property type="evidence" value="ECO:0007669"/>
    <property type="project" value="InterPro"/>
</dbReference>
<dbReference type="InterPro" id="IPR034804">
    <property type="entry name" value="SQR/QFR_C/D"/>
</dbReference>
<reference evidence="14 15" key="1">
    <citation type="submission" date="2016-10" db="EMBL/GenBank/DDBJ databases">
        <authorList>
            <person name="de Groot N.N."/>
        </authorList>
    </citation>
    <scope>NUCLEOTIDE SEQUENCE [LARGE SCALE GENOMIC DNA]</scope>
    <source>
        <strain evidence="14 15">DSM 17925</strain>
    </source>
</reference>
<evidence type="ECO:0000256" key="2">
    <source>
        <dbReference type="ARBA" id="ARBA00004370"/>
    </source>
</evidence>
<evidence type="ECO:0000256" key="11">
    <source>
        <dbReference type="ARBA" id="ARBA00025912"/>
    </source>
</evidence>
<dbReference type="RefSeq" id="WP_089988835.1">
    <property type="nucleotide sequence ID" value="NZ_FOIZ01000001.1"/>
</dbReference>
<evidence type="ECO:0000256" key="13">
    <source>
        <dbReference type="SAM" id="Phobius"/>
    </source>
</evidence>
<keyword evidence="7 12" id="KW-0479">Metal-binding</keyword>
<name>A0A1I0MJ82_9RHOB</name>
<evidence type="ECO:0000313" key="15">
    <source>
        <dbReference type="Proteomes" id="UP000199167"/>
    </source>
</evidence>
<keyword evidence="8 13" id="KW-1133">Transmembrane helix</keyword>
<dbReference type="AlphaFoldDB" id="A0A1I0MJ82"/>
<evidence type="ECO:0000256" key="12">
    <source>
        <dbReference type="PIRSR" id="PIRSR000178-1"/>
    </source>
</evidence>
<evidence type="ECO:0000313" key="14">
    <source>
        <dbReference type="EMBL" id="SEV88385.1"/>
    </source>
</evidence>
<protein>
    <recommendedName>
        <fullName evidence="4">Succinate dehydrogenase cytochrome b556 subunit</fullName>
    </recommendedName>
</protein>
<evidence type="ECO:0000256" key="9">
    <source>
        <dbReference type="ARBA" id="ARBA00023004"/>
    </source>
</evidence>
<feature type="binding site" description="axial binding residue" evidence="12">
    <location>
        <position position="75"/>
    </location>
    <ligand>
        <name>heme</name>
        <dbReference type="ChEBI" id="CHEBI:30413"/>
        <note>ligand shared with second transmembrane subunit</note>
    </ligand>
    <ligandPart>
        <name>Fe</name>
        <dbReference type="ChEBI" id="CHEBI:18248"/>
    </ligandPart>
</feature>
<dbReference type="InterPro" id="IPR014314">
    <property type="entry name" value="Succ_DH_cytb556"/>
</dbReference>
<dbReference type="Gene3D" id="1.20.1300.10">
    <property type="entry name" value="Fumarate reductase/succinate dehydrogenase, transmembrane subunit"/>
    <property type="match status" value="1"/>
</dbReference>
<evidence type="ECO:0000256" key="8">
    <source>
        <dbReference type="ARBA" id="ARBA00022989"/>
    </source>
</evidence>
<dbReference type="STRING" id="364200.SAMN04488515_0051"/>
<dbReference type="OrthoDB" id="7364127at2"/>
<evidence type="ECO:0000256" key="7">
    <source>
        <dbReference type="ARBA" id="ARBA00022723"/>
    </source>
</evidence>
<proteinExistence type="inferred from homology"/>
<organism evidence="14 15">
    <name type="scientific">Cognatiyoonia koreensis</name>
    <dbReference type="NCBI Taxonomy" id="364200"/>
    <lineage>
        <taxon>Bacteria</taxon>
        <taxon>Pseudomonadati</taxon>
        <taxon>Pseudomonadota</taxon>
        <taxon>Alphaproteobacteria</taxon>
        <taxon>Rhodobacterales</taxon>
        <taxon>Paracoccaceae</taxon>
        <taxon>Cognatiyoonia</taxon>
    </lineage>
</organism>
<keyword evidence="10 13" id="KW-0472">Membrane</keyword>